<dbReference type="Proteomes" id="UP000015105">
    <property type="component" value="Chromosome 4D"/>
</dbReference>
<reference evidence="2" key="1">
    <citation type="journal article" date="2014" name="Science">
        <title>Ancient hybridizations among the ancestral genomes of bread wheat.</title>
        <authorList>
            <consortium name="International Wheat Genome Sequencing Consortium,"/>
            <person name="Marcussen T."/>
            <person name="Sandve S.R."/>
            <person name="Heier L."/>
            <person name="Spannagl M."/>
            <person name="Pfeifer M."/>
            <person name="Jakobsen K.S."/>
            <person name="Wulff B.B."/>
            <person name="Steuernagel B."/>
            <person name="Mayer K.F."/>
            <person name="Olsen O.A."/>
        </authorList>
    </citation>
    <scope>NUCLEOTIDE SEQUENCE [LARGE SCALE GENOMIC DNA]</scope>
    <source>
        <strain evidence="2">cv. AL8/78</strain>
    </source>
</reference>
<accession>A0A453HZ19</accession>
<reference evidence="1" key="5">
    <citation type="journal article" date="2021" name="G3 (Bethesda)">
        <title>Aegilops tauschii genome assembly Aet v5.0 features greater sequence contiguity and improved annotation.</title>
        <authorList>
            <person name="Wang L."/>
            <person name="Zhu T."/>
            <person name="Rodriguez J.C."/>
            <person name="Deal K.R."/>
            <person name="Dubcovsky J."/>
            <person name="McGuire P.E."/>
            <person name="Lux T."/>
            <person name="Spannagl M."/>
            <person name="Mayer K.F.X."/>
            <person name="Baldrich P."/>
            <person name="Meyers B.C."/>
            <person name="Huo N."/>
            <person name="Gu Y.Q."/>
            <person name="Zhou H."/>
            <person name="Devos K.M."/>
            <person name="Bennetzen J.L."/>
            <person name="Unver T."/>
            <person name="Budak H."/>
            <person name="Gulick P.J."/>
            <person name="Galiba G."/>
            <person name="Kalapos B."/>
            <person name="Nelson D.R."/>
            <person name="Li P."/>
            <person name="You F.M."/>
            <person name="Luo M.C."/>
            <person name="Dvorak J."/>
        </authorList>
    </citation>
    <scope>NUCLEOTIDE SEQUENCE [LARGE SCALE GENOMIC DNA]</scope>
    <source>
        <strain evidence="1">cv. AL8/78</strain>
    </source>
</reference>
<reference evidence="1" key="3">
    <citation type="journal article" date="2017" name="Nature">
        <title>Genome sequence of the progenitor of the wheat D genome Aegilops tauschii.</title>
        <authorList>
            <person name="Luo M.C."/>
            <person name="Gu Y.Q."/>
            <person name="Puiu D."/>
            <person name="Wang H."/>
            <person name="Twardziok S.O."/>
            <person name="Deal K.R."/>
            <person name="Huo N."/>
            <person name="Zhu T."/>
            <person name="Wang L."/>
            <person name="Wang Y."/>
            <person name="McGuire P.E."/>
            <person name="Liu S."/>
            <person name="Long H."/>
            <person name="Ramasamy R.K."/>
            <person name="Rodriguez J.C."/>
            <person name="Van S.L."/>
            <person name="Yuan L."/>
            <person name="Wang Z."/>
            <person name="Xia Z."/>
            <person name="Xiao L."/>
            <person name="Anderson O.D."/>
            <person name="Ouyang S."/>
            <person name="Liang Y."/>
            <person name="Zimin A.V."/>
            <person name="Pertea G."/>
            <person name="Qi P."/>
            <person name="Bennetzen J.L."/>
            <person name="Dai X."/>
            <person name="Dawson M.W."/>
            <person name="Muller H.G."/>
            <person name="Kugler K."/>
            <person name="Rivarola-Duarte L."/>
            <person name="Spannagl M."/>
            <person name="Mayer K.F.X."/>
            <person name="Lu F.H."/>
            <person name="Bevan M.W."/>
            <person name="Leroy P."/>
            <person name="Li P."/>
            <person name="You F.M."/>
            <person name="Sun Q."/>
            <person name="Liu Z."/>
            <person name="Lyons E."/>
            <person name="Wicker T."/>
            <person name="Salzberg S.L."/>
            <person name="Devos K.M."/>
            <person name="Dvorak J."/>
        </authorList>
    </citation>
    <scope>NUCLEOTIDE SEQUENCE [LARGE SCALE GENOMIC DNA]</scope>
    <source>
        <strain evidence="1">cv. AL8/78</strain>
    </source>
</reference>
<dbReference type="Gramene" id="AET4Gv20364400.4">
    <property type="protein sequence ID" value="AET4Gv20364400.4"/>
    <property type="gene ID" value="AET4Gv20364400"/>
</dbReference>
<protein>
    <submittedName>
        <fullName evidence="1">Uncharacterized protein</fullName>
    </submittedName>
</protein>
<evidence type="ECO:0000313" key="2">
    <source>
        <dbReference type="Proteomes" id="UP000015105"/>
    </source>
</evidence>
<dbReference type="AlphaFoldDB" id="A0A453HZ19"/>
<reference evidence="2" key="2">
    <citation type="journal article" date="2017" name="Nat. Plants">
        <title>The Aegilops tauschii genome reveals multiple impacts of transposons.</title>
        <authorList>
            <person name="Zhao G."/>
            <person name="Zou C."/>
            <person name="Li K."/>
            <person name="Wang K."/>
            <person name="Li T."/>
            <person name="Gao L."/>
            <person name="Zhang X."/>
            <person name="Wang H."/>
            <person name="Yang Z."/>
            <person name="Liu X."/>
            <person name="Jiang W."/>
            <person name="Mao L."/>
            <person name="Kong X."/>
            <person name="Jiao Y."/>
            <person name="Jia J."/>
        </authorList>
    </citation>
    <scope>NUCLEOTIDE SEQUENCE [LARGE SCALE GENOMIC DNA]</scope>
    <source>
        <strain evidence="2">cv. AL8/78</strain>
    </source>
</reference>
<evidence type="ECO:0000313" key="1">
    <source>
        <dbReference type="EnsemblPlants" id="AET4Gv20364400.4"/>
    </source>
</evidence>
<proteinExistence type="predicted"/>
<reference evidence="1" key="4">
    <citation type="submission" date="2019-03" db="UniProtKB">
        <authorList>
            <consortium name="EnsemblPlants"/>
        </authorList>
    </citation>
    <scope>IDENTIFICATION</scope>
</reference>
<sequence length="80" mass="9337">IIMDHTVLSSRNFFPLKIPPRKTVLSSPNFLPLKKAATHQYRLPAFLQFRDAKKEKTQEEGTCRLRRVRGGRLAQRSMTR</sequence>
<dbReference type="EnsemblPlants" id="AET4Gv20364400.4">
    <property type="protein sequence ID" value="AET4Gv20364400.4"/>
    <property type="gene ID" value="AET4Gv20364400"/>
</dbReference>
<keyword evidence="2" id="KW-1185">Reference proteome</keyword>
<name>A0A453HZ19_AEGTS</name>
<organism evidence="1 2">
    <name type="scientific">Aegilops tauschii subsp. strangulata</name>
    <name type="common">Goatgrass</name>
    <dbReference type="NCBI Taxonomy" id="200361"/>
    <lineage>
        <taxon>Eukaryota</taxon>
        <taxon>Viridiplantae</taxon>
        <taxon>Streptophyta</taxon>
        <taxon>Embryophyta</taxon>
        <taxon>Tracheophyta</taxon>
        <taxon>Spermatophyta</taxon>
        <taxon>Magnoliopsida</taxon>
        <taxon>Liliopsida</taxon>
        <taxon>Poales</taxon>
        <taxon>Poaceae</taxon>
        <taxon>BOP clade</taxon>
        <taxon>Pooideae</taxon>
        <taxon>Triticodae</taxon>
        <taxon>Triticeae</taxon>
        <taxon>Triticinae</taxon>
        <taxon>Aegilops</taxon>
    </lineage>
</organism>